<accession>A0A246J8H4</accession>
<dbReference type="PROSITE" id="PS50887">
    <property type="entry name" value="GGDEF"/>
    <property type="match status" value="1"/>
</dbReference>
<evidence type="ECO:0000313" key="3">
    <source>
        <dbReference type="Proteomes" id="UP000197468"/>
    </source>
</evidence>
<dbReference type="SUPFAM" id="SSF55073">
    <property type="entry name" value="Nucleotide cyclase"/>
    <property type="match status" value="1"/>
</dbReference>
<dbReference type="AlphaFoldDB" id="A0A246J8H4"/>
<proteinExistence type="predicted"/>
<dbReference type="PANTHER" id="PTHR46663">
    <property type="entry name" value="DIGUANYLATE CYCLASE DGCT-RELATED"/>
    <property type="match status" value="1"/>
</dbReference>
<feature type="domain" description="GGDEF" evidence="1">
    <location>
        <begin position="1"/>
        <end position="37"/>
    </location>
</feature>
<protein>
    <recommendedName>
        <fullName evidence="1">GGDEF domain-containing protein</fullName>
    </recommendedName>
</protein>
<evidence type="ECO:0000313" key="2">
    <source>
        <dbReference type="EMBL" id="OWQ88945.1"/>
    </source>
</evidence>
<comment type="caution">
    <text evidence="2">The sequence shown here is derived from an EMBL/GenBank/DDBJ whole genome shotgun (WGS) entry which is preliminary data.</text>
</comment>
<organism evidence="2 3">
    <name type="scientific">Roseateles aquatilis</name>
    <dbReference type="NCBI Taxonomy" id="431061"/>
    <lineage>
        <taxon>Bacteria</taxon>
        <taxon>Pseudomonadati</taxon>
        <taxon>Pseudomonadota</taxon>
        <taxon>Betaproteobacteria</taxon>
        <taxon>Burkholderiales</taxon>
        <taxon>Sphaerotilaceae</taxon>
        <taxon>Roseateles</taxon>
    </lineage>
</organism>
<dbReference type="EMBL" id="NIOF01000006">
    <property type="protein sequence ID" value="OWQ88945.1"/>
    <property type="molecule type" value="Genomic_DNA"/>
</dbReference>
<dbReference type="Pfam" id="PF00990">
    <property type="entry name" value="GGDEF"/>
    <property type="match status" value="1"/>
</dbReference>
<name>A0A246J8H4_9BURK</name>
<dbReference type="InterPro" id="IPR029787">
    <property type="entry name" value="Nucleotide_cyclase"/>
</dbReference>
<evidence type="ECO:0000259" key="1">
    <source>
        <dbReference type="PROSITE" id="PS50887"/>
    </source>
</evidence>
<dbReference type="InterPro" id="IPR052163">
    <property type="entry name" value="DGC-Regulatory_Protein"/>
</dbReference>
<sequence>MDAAAVLRLVADRVSRCIRKQDTLARMGGDEFTILLP</sequence>
<gene>
    <name evidence="2" type="ORF">CDN99_15875</name>
</gene>
<dbReference type="InterPro" id="IPR000160">
    <property type="entry name" value="GGDEF_dom"/>
</dbReference>
<dbReference type="PANTHER" id="PTHR46663:SF3">
    <property type="entry name" value="SLL0267 PROTEIN"/>
    <property type="match status" value="1"/>
</dbReference>
<dbReference type="Gene3D" id="3.30.70.270">
    <property type="match status" value="1"/>
</dbReference>
<keyword evidence="3" id="KW-1185">Reference proteome</keyword>
<dbReference type="Proteomes" id="UP000197468">
    <property type="component" value="Unassembled WGS sequence"/>
</dbReference>
<reference evidence="2 3" key="1">
    <citation type="journal article" date="2008" name="Int. J. Syst. Evol. Microbiol.">
        <title>Description of Roseateles aquatilis sp. nov. and Roseateles terrae sp. nov., in the class Betaproteobacteria, and emended description of the genus Roseateles.</title>
        <authorList>
            <person name="Gomila M."/>
            <person name="Bowien B."/>
            <person name="Falsen E."/>
            <person name="Moore E.R."/>
            <person name="Lalucat J."/>
        </authorList>
    </citation>
    <scope>NUCLEOTIDE SEQUENCE [LARGE SCALE GENOMIC DNA]</scope>
    <source>
        <strain evidence="2 3">CCUG 48205</strain>
    </source>
</reference>
<dbReference type="InterPro" id="IPR043128">
    <property type="entry name" value="Rev_trsase/Diguanyl_cyclase"/>
</dbReference>